<accession>A0A165N0S8</accession>
<evidence type="ECO:0000313" key="1">
    <source>
        <dbReference type="EMBL" id="KZT66366.1"/>
    </source>
</evidence>
<protein>
    <submittedName>
        <fullName evidence="1">Uncharacterized protein</fullName>
    </submittedName>
</protein>
<proteinExistence type="predicted"/>
<name>A0A165N0S8_9APHY</name>
<dbReference type="Proteomes" id="UP000076727">
    <property type="component" value="Unassembled WGS sequence"/>
</dbReference>
<reference evidence="1 2" key="1">
    <citation type="journal article" date="2016" name="Mol. Biol. Evol.">
        <title>Comparative Genomics of Early-Diverging Mushroom-Forming Fungi Provides Insights into the Origins of Lignocellulose Decay Capabilities.</title>
        <authorList>
            <person name="Nagy L.G."/>
            <person name="Riley R."/>
            <person name="Tritt A."/>
            <person name="Adam C."/>
            <person name="Daum C."/>
            <person name="Floudas D."/>
            <person name="Sun H."/>
            <person name="Yadav J.S."/>
            <person name="Pangilinan J."/>
            <person name="Larsson K.H."/>
            <person name="Matsuura K."/>
            <person name="Barry K."/>
            <person name="Labutti K."/>
            <person name="Kuo R."/>
            <person name="Ohm R.A."/>
            <person name="Bhattacharya S.S."/>
            <person name="Shirouzu T."/>
            <person name="Yoshinaga Y."/>
            <person name="Martin F.M."/>
            <person name="Grigoriev I.V."/>
            <person name="Hibbett D.S."/>
        </authorList>
    </citation>
    <scope>NUCLEOTIDE SEQUENCE [LARGE SCALE GENOMIC DNA]</scope>
    <source>
        <strain evidence="1 2">L-15889</strain>
    </source>
</reference>
<evidence type="ECO:0000313" key="2">
    <source>
        <dbReference type="Proteomes" id="UP000076727"/>
    </source>
</evidence>
<dbReference type="AlphaFoldDB" id="A0A165N0S8"/>
<sequence length="232" mass="25202">MGGGRTKSLDSCRRTGFLWTSRHRLRGPQLSWSSLASPLRSRFWSAPIPAFSGLAALQSSGMSTSSSSAYVLVTCHAGVWSISIAQIADGSLGGRWSGGLVRRQILQGMFDSIAEHYYDRISARLTGVPSPRLALPPALATCCAPSTRLYLASIPSRASRAHRPWRTKASLTRLADSNLRCISAGCARCTTEGRHAHARTSINPYDLFPALGSRSSRRFIVGGWPYRGQLDH</sequence>
<keyword evidence="2" id="KW-1185">Reference proteome</keyword>
<gene>
    <name evidence="1" type="ORF">DAEQUDRAFT_457104</name>
</gene>
<dbReference type="EMBL" id="KV429090">
    <property type="protein sequence ID" value="KZT66366.1"/>
    <property type="molecule type" value="Genomic_DNA"/>
</dbReference>
<organism evidence="1 2">
    <name type="scientific">Daedalea quercina L-15889</name>
    <dbReference type="NCBI Taxonomy" id="1314783"/>
    <lineage>
        <taxon>Eukaryota</taxon>
        <taxon>Fungi</taxon>
        <taxon>Dikarya</taxon>
        <taxon>Basidiomycota</taxon>
        <taxon>Agaricomycotina</taxon>
        <taxon>Agaricomycetes</taxon>
        <taxon>Polyporales</taxon>
        <taxon>Fomitopsis</taxon>
    </lineage>
</organism>